<proteinExistence type="predicted"/>
<dbReference type="EMBL" id="CP065937">
    <property type="protein sequence ID" value="QQA60338.1"/>
    <property type="molecule type" value="Genomic_DNA"/>
</dbReference>
<reference evidence="1" key="1">
    <citation type="submission" date="2020-12" db="EMBL/GenBank/DDBJ databases">
        <title>GES Beta-lactamases isolated from hospital effluents in Brazil.</title>
        <authorList>
            <person name="Conte D."/>
            <person name="Mesa D."/>
            <person name="Palmeiro J.K."/>
            <person name="Dalla-Costa L.M."/>
        </authorList>
    </citation>
    <scope>NUCLEOTIDE SEQUENCE [LARGE SCALE GENOMIC DNA]</scope>
    <source>
        <strain evidence="1">Aero21</strain>
    </source>
</reference>
<dbReference type="AlphaFoldDB" id="A0A7T3X1H5"/>
<sequence>MINVPHWLTMFFDAGNLLCIDKLLGDNENSYPDDLKIVLLPLLESALDGQWPIILPWCDKQHWVFFAASENERAMSELSCVLNARLGSADVIPDWQVEFSPSAGAMGLAEAEMLKHCKAGFIRIELQPGIRADKSAKVRVFNALKDVINLFRSRPSIVGSIKRPFGRILSDFILANKERDEGSSTLYLQELRDSGGVSQRNIILLELQQAGKLQKWESLLNHEKLPDLIHGRITTSLVRMLLNAYQQCYFDVNNGNYTQYTPNQLRVHCLSLYPLFTQVPLLPNDESSLCYWKTWAIGAALVGELKLLDVVPESLKTDYIPALLSWIGLPSDILQNDSTLLPVTQPNSIRLLAEQLQNSLTATQEELPHYEAMLNSLDASLLEQAYSVPLLKKLIDGIYLLSAPQIVGWDMWFAQLCQHEIDVSALVQLVAIESEHWSIQTFHEELLFHVLSTELPEDAYSVLRNIMPSLVEWLEIHQILLSARTWIKLMNVLAMQQKISQSDIKLAVIASNDFLQGTFNQPEYEDFIVTLQLIIERSSSLKSLYSLSELMEVFLDGPCLSIPMRTILWMDIQKVIGTLWSRLDYQTRILMRNIAIDVMGEGAEQAFPREMQNENIVNIEKWPDLVGKLVAIYTLTEGVARRAKSILEDMFNGIKIEINNDHASTECLLQLAEKADYFIYSSESAKRHDLCAITSRRKKIIYSQGKGSASLINAFIDAISDRTLK</sequence>
<accession>A0A7T3X1H5</accession>
<name>A0A7T3X1H5_AERCA</name>
<evidence type="ECO:0000313" key="1">
    <source>
        <dbReference type="EMBL" id="QQA60338.1"/>
    </source>
</evidence>
<dbReference type="NCBIfam" id="NF041061">
    <property type="entry name" value="DpdD"/>
    <property type="match status" value="1"/>
</dbReference>
<protein>
    <submittedName>
        <fullName evidence="1">Uncharacterized protein</fullName>
    </submittedName>
</protein>
<gene>
    <name evidence="1" type="ORF">JC965_19695</name>
</gene>
<organism evidence="1">
    <name type="scientific">Aeromonas caviae</name>
    <name type="common">Aeromonas punctata</name>
    <dbReference type="NCBI Taxonomy" id="648"/>
    <lineage>
        <taxon>Bacteria</taxon>
        <taxon>Pseudomonadati</taxon>
        <taxon>Pseudomonadota</taxon>
        <taxon>Gammaproteobacteria</taxon>
        <taxon>Aeromonadales</taxon>
        <taxon>Aeromonadaceae</taxon>
        <taxon>Aeromonas</taxon>
    </lineage>
</organism>
<dbReference type="InterPro" id="IPR049807">
    <property type="entry name" value="DpdD-like"/>
</dbReference>